<dbReference type="EMBL" id="JALP01000040">
    <property type="protein sequence ID" value="THG91855.1"/>
    <property type="molecule type" value="Genomic_DNA"/>
</dbReference>
<name>A0A4S4K2J7_ALKAL</name>
<comment type="similarity">
    <text evidence="2">Belongs to the ROK (NagC/XylR) family.</text>
</comment>
<dbReference type="InterPro" id="IPR036388">
    <property type="entry name" value="WH-like_DNA-bd_sf"/>
</dbReference>
<evidence type="ECO:0000256" key="1">
    <source>
        <dbReference type="ARBA" id="ARBA00002486"/>
    </source>
</evidence>
<dbReference type="GO" id="GO:0042732">
    <property type="term" value="P:D-xylose metabolic process"/>
    <property type="evidence" value="ECO:0007669"/>
    <property type="project" value="UniProtKB-KW"/>
</dbReference>
<dbReference type="OrthoDB" id="9796533at2"/>
<dbReference type="InterPro" id="IPR049874">
    <property type="entry name" value="ROK_cs"/>
</dbReference>
<dbReference type="InterPro" id="IPR000600">
    <property type="entry name" value="ROK"/>
</dbReference>
<organism evidence="4 5">
    <name type="scientific">Alkalihalobacillus alcalophilus ATCC 27647 = CGMCC 1.3604</name>
    <dbReference type="NCBI Taxonomy" id="1218173"/>
    <lineage>
        <taxon>Bacteria</taxon>
        <taxon>Bacillati</taxon>
        <taxon>Bacillota</taxon>
        <taxon>Bacilli</taxon>
        <taxon>Bacillales</taxon>
        <taxon>Bacillaceae</taxon>
        <taxon>Alkalihalobacillus</taxon>
    </lineage>
</organism>
<dbReference type="PANTHER" id="PTHR18964">
    <property type="entry name" value="ROK (REPRESSOR, ORF, KINASE) FAMILY"/>
    <property type="match status" value="1"/>
</dbReference>
<accession>A0A4S4K2J7</accession>
<keyword evidence="3" id="KW-0119">Carbohydrate metabolism</keyword>
<sequence length="386" mass="43311">MRDKMLKHDQLYIKQQNKQWVYELIKTKEPLTKPDLVKHTKMSPTSINRIVNDLNSENLIYEKDNDTKSVGRNAVFLQINRDARCSIGLEFDMNVIRMGVINLKGELTYMKEVPFSVRENPDLAIDKSVSMMNEIILEQGIERAKILGVGVGLPGYIDDKKGKVIHSDQLIWKDMNIAQLIFDKTDFQTVVDNELKMQAVSEKHTWKENEAETMVLVGIGSGIGAAVLINGEIYRGSSNTAGEIGHSIVNPNGNVCKCGKVGCLASYISERSLIQQAAIAMQAESMADLAHYYEQGQPLVKSILEQAVMYLAIAIGNIFTTYDPKLVVLSGQFFEYFPRLKTELEIRLNQYSQHDDTKRIKYSTLQNKGVVLGAGIVAGERFLELG</sequence>
<dbReference type="SUPFAM" id="SSF53067">
    <property type="entry name" value="Actin-like ATPase domain"/>
    <property type="match status" value="1"/>
</dbReference>
<dbReference type="Gene3D" id="1.10.10.10">
    <property type="entry name" value="Winged helix-like DNA-binding domain superfamily/Winged helix DNA-binding domain"/>
    <property type="match status" value="1"/>
</dbReference>
<evidence type="ECO:0000256" key="3">
    <source>
        <dbReference type="ARBA" id="ARBA00022629"/>
    </source>
</evidence>
<dbReference type="Gene3D" id="3.30.420.40">
    <property type="match status" value="2"/>
</dbReference>
<proteinExistence type="inferred from homology"/>
<dbReference type="SUPFAM" id="SSF46785">
    <property type="entry name" value="Winged helix' DNA-binding domain"/>
    <property type="match status" value="1"/>
</dbReference>
<dbReference type="PANTHER" id="PTHR18964:SF149">
    <property type="entry name" value="BIFUNCTIONAL UDP-N-ACETYLGLUCOSAMINE 2-EPIMERASE_N-ACETYLMANNOSAMINE KINASE"/>
    <property type="match status" value="1"/>
</dbReference>
<reference evidence="4 5" key="1">
    <citation type="submission" date="2014-01" db="EMBL/GenBank/DDBJ databases">
        <title>Draft genome sequencing of Bacillus alcalophilus CGMCC 1.3604.</title>
        <authorList>
            <person name="Yang J."/>
            <person name="Diao L."/>
            <person name="Yang S."/>
        </authorList>
    </citation>
    <scope>NUCLEOTIDE SEQUENCE [LARGE SCALE GENOMIC DNA]</scope>
    <source>
        <strain evidence="4 5">CGMCC 1.3604</strain>
    </source>
</reference>
<keyword evidence="3" id="KW-0859">Xylose metabolism</keyword>
<comment type="caution">
    <text evidence="4">The sequence shown here is derived from an EMBL/GenBank/DDBJ whole genome shotgun (WGS) entry which is preliminary data.</text>
</comment>
<evidence type="ECO:0008006" key="6">
    <source>
        <dbReference type="Google" id="ProtNLM"/>
    </source>
</evidence>
<dbReference type="Pfam" id="PF00480">
    <property type="entry name" value="ROK"/>
    <property type="match status" value="1"/>
</dbReference>
<dbReference type="Proteomes" id="UP000297014">
    <property type="component" value="Unassembled WGS sequence"/>
</dbReference>
<gene>
    <name evidence="4" type="ORF">AJ85_01120</name>
</gene>
<dbReference type="InterPro" id="IPR036390">
    <property type="entry name" value="WH_DNA-bd_sf"/>
</dbReference>
<dbReference type="PROSITE" id="PS01125">
    <property type="entry name" value="ROK"/>
    <property type="match status" value="1"/>
</dbReference>
<evidence type="ECO:0000313" key="5">
    <source>
        <dbReference type="Proteomes" id="UP000297014"/>
    </source>
</evidence>
<dbReference type="RefSeq" id="WP_004427225.1">
    <property type="nucleotide sequence ID" value="NZ_ALPT02000007.1"/>
</dbReference>
<evidence type="ECO:0000256" key="2">
    <source>
        <dbReference type="ARBA" id="ARBA00006479"/>
    </source>
</evidence>
<comment type="function">
    <text evidence="1">Transcriptional repressor of xylose-utilizing enzymes.</text>
</comment>
<dbReference type="InterPro" id="IPR043129">
    <property type="entry name" value="ATPase_NBD"/>
</dbReference>
<evidence type="ECO:0000313" key="4">
    <source>
        <dbReference type="EMBL" id="THG91855.1"/>
    </source>
</evidence>
<protein>
    <recommendedName>
        <fullName evidence="6">ROK family transcriptional regulator</fullName>
    </recommendedName>
</protein>
<dbReference type="AlphaFoldDB" id="A0A4S4K2J7"/>